<comment type="caution">
    <text evidence="1">The sequence shown here is derived from an EMBL/GenBank/DDBJ whole genome shotgun (WGS) entry which is preliminary data.</text>
</comment>
<dbReference type="EMBL" id="JAUEPT010000059">
    <property type="protein sequence ID" value="KAK0435914.1"/>
    <property type="molecule type" value="Genomic_DNA"/>
</dbReference>
<evidence type="ECO:0000313" key="2">
    <source>
        <dbReference type="Proteomes" id="UP001175226"/>
    </source>
</evidence>
<sequence length="99" mass="11761">YRLAGVMYYSMHHFTAQYVDHHERIWFNDGIVLGRQAVPEGLLCDVDMSKDKSGKGKNIFIYRRADVMYIYTRKLNFFQKKLKYIGLGPAAWMRWPSLH</sequence>
<organism evidence="1 2">
    <name type="scientific">Armillaria borealis</name>
    <dbReference type="NCBI Taxonomy" id="47425"/>
    <lineage>
        <taxon>Eukaryota</taxon>
        <taxon>Fungi</taxon>
        <taxon>Dikarya</taxon>
        <taxon>Basidiomycota</taxon>
        <taxon>Agaricomycotina</taxon>
        <taxon>Agaricomycetes</taxon>
        <taxon>Agaricomycetidae</taxon>
        <taxon>Agaricales</taxon>
        <taxon>Marasmiineae</taxon>
        <taxon>Physalacriaceae</taxon>
        <taxon>Armillaria</taxon>
    </lineage>
</organism>
<proteinExistence type="predicted"/>
<keyword evidence="2" id="KW-1185">Reference proteome</keyword>
<accession>A0AA39J5A4</accession>
<protein>
    <submittedName>
        <fullName evidence="1">Uncharacterized protein</fullName>
    </submittedName>
</protein>
<name>A0AA39J5A4_9AGAR</name>
<gene>
    <name evidence="1" type="ORF">EV421DRAFT_1716343</name>
</gene>
<dbReference type="AlphaFoldDB" id="A0AA39J5A4"/>
<dbReference type="Proteomes" id="UP001175226">
    <property type="component" value="Unassembled WGS sequence"/>
</dbReference>
<feature type="non-terminal residue" evidence="1">
    <location>
        <position position="1"/>
    </location>
</feature>
<reference evidence="1" key="1">
    <citation type="submission" date="2023-06" db="EMBL/GenBank/DDBJ databases">
        <authorList>
            <consortium name="Lawrence Berkeley National Laboratory"/>
            <person name="Ahrendt S."/>
            <person name="Sahu N."/>
            <person name="Indic B."/>
            <person name="Wong-Bajracharya J."/>
            <person name="Merenyi Z."/>
            <person name="Ke H.-M."/>
            <person name="Monk M."/>
            <person name="Kocsube S."/>
            <person name="Drula E."/>
            <person name="Lipzen A."/>
            <person name="Balint B."/>
            <person name="Henrissat B."/>
            <person name="Andreopoulos B."/>
            <person name="Martin F.M."/>
            <person name="Harder C.B."/>
            <person name="Rigling D."/>
            <person name="Ford K.L."/>
            <person name="Foster G.D."/>
            <person name="Pangilinan J."/>
            <person name="Papanicolaou A."/>
            <person name="Barry K."/>
            <person name="LaButti K."/>
            <person name="Viragh M."/>
            <person name="Koriabine M."/>
            <person name="Yan M."/>
            <person name="Riley R."/>
            <person name="Champramary S."/>
            <person name="Plett K.L."/>
            <person name="Tsai I.J."/>
            <person name="Slot J."/>
            <person name="Sipos G."/>
            <person name="Plett J."/>
            <person name="Nagy L.G."/>
            <person name="Grigoriev I.V."/>
        </authorList>
    </citation>
    <scope>NUCLEOTIDE SEQUENCE</scope>
    <source>
        <strain evidence="1">FPL87.14</strain>
    </source>
</reference>
<evidence type="ECO:0000313" key="1">
    <source>
        <dbReference type="EMBL" id="KAK0435914.1"/>
    </source>
</evidence>